<dbReference type="GO" id="GO:0020037">
    <property type="term" value="F:heme binding"/>
    <property type="evidence" value="ECO:0007669"/>
    <property type="project" value="InterPro"/>
</dbReference>
<dbReference type="SUPFAM" id="SSF46626">
    <property type="entry name" value="Cytochrome c"/>
    <property type="match status" value="1"/>
</dbReference>
<gene>
    <name evidence="3" type="ORF">METZ01_LOCUS137395</name>
</gene>
<dbReference type="Pfam" id="PF07583">
    <property type="entry name" value="PSCyt2"/>
    <property type="match status" value="1"/>
</dbReference>
<dbReference type="AlphaFoldDB" id="A0A381Z6I3"/>
<evidence type="ECO:0000259" key="2">
    <source>
        <dbReference type="Pfam" id="PF07635"/>
    </source>
</evidence>
<proteinExistence type="predicted"/>
<name>A0A381Z6I3_9ZZZZ</name>
<dbReference type="Pfam" id="PF07635">
    <property type="entry name" value="PSCyt1"/>
    <property type="match status" value="1"/>
</dbReference>
<accession>A0A381Z6I3</accession>
<dbReference type="PANTHER" id="PTHR35889">
    <property type="entry name" value="CYCLOINULO-OLIGOSACCHARIDE FRUCTANOTRANSFERASE-RELATED"/>
    <property type="match status" value="1"/>
</dbReference>
<feature type="domain" description="Cytochrome C Planctomycete-type" evidence="2">
    <location>
        <begin position="35"/>
        <end position="79"/>
    </location>
</feature>
<evidence type="ECO:0008006" key="4">
    <source>
        <dbReference type="Google" id="ProtNLM"/>
    </source>
</evidence>
<dbReference type="InterPro" id="IPR011429">
    <property type="entry name" value="Cyt_c_Planctomycete-type"/>
</dbReference>
<sequence>MMKRPWVFILLATQLTVAAGPDFQRDVRPILAGHCFKCHGPDEKTRKADLRLDNRPEESLFNRLTKRIDHDDPDEVMPPLSSKKPLSYAQKRVLKEWVREGAAYTEHWAFIPPKTAPLPRVNQTNWPRVDLDYFTLAQMESDGQKPAPEADRYRLIRRLSLDLIGLPPSPEEVRAFVEDPHPAAYGRLVDRLLDRPEYGERWAQPWLDLARYADTNGYEKDRPRSIWPWRDWVINALNADMPFDQFTIEQIAGDMLPNSTQDQHVATGFHRNTMVNEEGGIDPLEFRFYAMVDRVNTTGTTWLGLTLGCAQCHAHKFDPVPHRSYYEMMAFFDNTSELELPLLTLRQRQQQQSIQKEIKQQLSALPVDRVSYDAWLKAQRAKAVSWHTITPTQTKASIGWLQLQKDQSIFASGDTRKHDTYDLEFTALPVGITTLRLEALPDERLPMGGPGRAYYEGPKGDFFLSELTLIADGQPVEIASGSVNYAKQWIGSGKPGAMAVLDGDLQTGWSASGREGKPSQAVWQLAKPLTAKALKLRMDFSRHYSASLGRFRFSVANCSDPPQARDLPGRIEAHLATPEDALGQEGQEALRRFYIETSKDLAEARKSIEALRQQLPKPATTLVMQERPAAHVRVTRRHHRGDFLSPREGVTSKVLPFLPPLGQDQPRNRLGFARWLVDKNNPLTARVVV</sequence>
<evidence type="ECO:0000313" key="3">
    <source>
        <dbReference type="EMBL" id="SVA84541.1"/>
    </source>
</evidence>
<organism evidence="3">
    <name type="scientific">marine metagenome</name>
    <dbReference type="NCBI Taxonomy" id="408172"/>
    <lineage>
        <taxon>unclassified sequences</taxon>
        <taxon>metagenomes</taxon>
        <taxon>ecological metagenomes</taxon>
    </lineage>
</organism>
<evidence type="ECO:0000259" key="1">
    <source>
        <dbReference type="Pfam" id="PF07583"/>
    </source>
</evidence>
<feature type="non-terminal residue" evidence="3">
    <location>
        <position position="689"/>
    </location>
</feature>
<feature type="non-terminal residue" evidence="3">
    <location>
        <position position="1"/>
    </location>
</feature>
<reference evidence="3" key="1">
    <citation type="submission" date="2018-05" db="EMBL/GenBank/DDBJ databases">
        <authorList>
            <person name="Lanie J.A."/>
            <person name="Ng W.-L."/>
            <person name="Kazmierczak K.M."/>
            <person name="Andrzejewski T.M."/>
            <person name="Davidsen T.M."/>
            <person name="Wayne K.J."/>
            <person name="Tettelin H."/>
            <person name="Glass J.I."/>
            <person name="Rusch D."/>
            <person name="Podicherti R."/>
            <person name="Tsui H.-C.T."/>
            <person name="Winkler M.E."/>
        </authorList>
    </citation>
    <scope>NUCLEOTIDE SEQUENCE</scope>
</reference>
<protein>
    <recommendedName>
        <fullName evidence="4">Cytochrome c domain-containing protein</fullName>
    </recommendedName>
</protein>
<dbReference type="InterPro" id="IPR011444">
    <property type="entry name" value="DUF1549"/>
</dbReference>
<dbReference type="InterPro" id="IPR036909">
    <property type="entry name" value="Cyt_c-like_dom_sf"/>
</dbReference>
<dbReference type="PANTHER" id="PTHR35889:SF3">
    <property type="entry name" value="F-BOX DOMAIN-CONTAINING PROTEIN"/>
    <property type="match status" value="1"/>
</dbReference>
<dbReference type="GO" id="GO:0009055">
    <property type="term" value="F:electron transfer activity"/>
    <property type="evidence" value="ECO:0007669"/>
    <property type="project" value="InterPro"/>
</dbReference>
<dbReference type="EMBL" id="UINC01020038">
    <property type="protein sequence ID" value="SVA84541.1"/>
    <property type="molecule type" value="Genomic_DNA"/>
</dbReference>
<feature type="domain" description="DUF1549" evidence="1">
    <location>
        <begin position="131"/>
        <end position="336"/>
    </location>
</feature>